<reference evidence="3 4" key="1">
    <citation type="submission" date="2014-02" db="EMBL/GenBank/DDBJ databases">
        <title>The genome sequence of the entomopathogenic fungus Metarhizium robertsii ARSEF 2575.</title>
        <authorList>
            <person name="Giuliano Garisto Donzelli B."/>
            <person name="Roe B.A."/>
            <person name="Macmil S.L."/>
            <person name="Krasnoff S.B."/>
            <person name="Gibson D.M."/>
        </authorList>
    </citation>
    <scope>NUCLEOTIDE SEQUENCE [LARGE SCALE GENOMIC DNA]</scope>
    <source>
        <strain evidence="3 4">ARSEF 2575</strain>
    </source>
</reference>
<proteinExistence type="predicted"/>
<dbReference type="Proteomes" id="UP000030151">
    <property type="component" value="Unassembled WGS sequence"/>
</dbReference>
<dbReference type="InterPro" id="IPR055528">
    <property type="entry name" value="DUF7102"/>
</dbReference>
<dbReference type="eggNOG" id="ENOG502RXCE">
    <property type="taxonomic scope" value="Eukaryota"/>
</dbReference>
<comment type="caution">
    <text evidence="3">The sequence shown here is derived from an EMBL/GenBank/DDBJ whole genome shotgun (WGS) entry which is preliminary data.</text>
</comment>
<evidence type="ECO:0000259" key="1">
    <source>
        <dbReference type="Pfam" id="PF23394"/>
    </source>
</evidence>
<sequence length="656" mass="73943">MDFDPELDLAVHKEQIRTKRDPDLTKVWLPISRVDEAKDEGLQFPPRARRLAQLLWHQLENERTTTDADQRYLDELRQEADRVLESFSKTSFPVLPSLDENFIELAAVPILSQQDGESSYDAESFVSVIDPTSEPDCIKLRQHDFAVSATDPYTDTNTLIYSPSQMLPTNGSELCYEASEDSHKQDSEVFRSPWIRNSFSLSPYRCCSDDSKSCSFQEPHDKVKESLVAVVNDEIPEKESPEQESVELSVSKYFVQNAASDTTHETPELPRLETRLRNRVGGMVNEGLGWSFSQKSTTEERVAGIQAQAATRNFLELSKESIQERNSSENAYNTGNLLDQFMQMRGIRNSRAITSDNGPPSISSHPKARIPDQELAKMQTNTNIEKSPDQQPALAPRMMTLQKPGCCLISLQLGYSMIKNLEKAWPADKLVDRDYARHLRPPDQYACGNNAGSFISHAHEVDVSLTPNDGIVVTTLLQVKQKQLPGSKILTSLRQRILSLSQQYRTLIVFVSEANTAGEYMTELQTSDSAAYADFVCFVSHLAADISVYLVPGADKTLFSWILSAMAHYNPQMKHLEDGMAFCNTKWELFFRRSGMNVRASLVLSHVLFKEFGSSGLASFLRMTTEQQMTKYGVPLGLEEHISHAGRIWDTDNKKI</sequence>
<evidence type="ECO:0000313" key="4">
    <source>
        <dbReference type="Proteomes" id="UP000030151"/>
    </source>
</evidence>
<dbReference type="Pfam" id="PF23395">
    <property type="entry name" value="SAM_6"/>
    <property type="match status" value="1"/>
</dbReference>
<organism evidence="3 4">
    <name type="scientific">Metarhizium robertsii</name>
    <dbReference type="NCBI Taxonomy" id="568076"/>
    <lineage>
        <taxon>Eukaryota</taxon>
        <taxon>Fungi</taxon>
        <taxon>Dikarya</taxon>
        <taxon>Ascomycota</taxon>
        <taxon>Pezizomycotina</taxon>
        <taxon>Sordariomycetes</taxon>
        <taxon>Hypocreomycetidae</taxon>
        <taxon>Hypocreales</taxon>
        <taxon>Clavicipitaceae</taxon>
        <taxon>Metarhizium</taxon>
    </lineage>
</organism>
<accession>A0A0A1UUV7</accession>
<dbReference type="OrthoDB" id="3647246at2759"/>
<feature type="domain" description="DUF7102" evidence="1">
    <location>
        <begin position="414"/>
        <end position="572"/>
    </location>
</feature>
<protein>
    <submittedName>
        <fullName evidence="3">Uncharacterized protein</fullName>
    </submittedName>
</protein>
<evidence type="ECO:0000313" key="3">
    <source>
        <dbReference type="EMBL" id="EXV01552.1"/>
    </source>
</evidence>
<feature type="domain" description="SAM-like" evidence="2">
    <location>
        <begin position="583"/>
        <end position="648"/>
    </location>
</feature>
<name>A0A0A1UUV7_9HYPO</name>
<dbReference type="AlphaFoldDB" id="A0A0A1UUV7"/>
<gene>
    <name evidence="3" type="ORF">X797_005068</name>
</gene>
<dbReference type="InterPro" id="IPR057559">
    <property type="entry name" value="SAM_6"/>
</dbReference>
<evidence type="ECO:0000259" key="2">
    <source>
        <dbReference type="Pfam" id="PF23395"/>
    </source>
</evidence>
<dbReference type="HOGENOM" id="CLU_005396_1_0_1"/>
<dbReference type="EMBL" id="JELW01000007">
    <property type="protein sequence ID" value="EXV01552.1"/>
    <property type="molecule type" value="Genomic_DNA"/>
</dbReference>
<dbReference type="Pfam" id="PF23394">
    <property type="entry name" value="DUF7102"/>
    <property type="match status" value="1"/>
</dbReference>